<reference evidence="1 2" key="1">
    <citation type="submission" date="2019-05" db="EMBL/GenBank/DDBJ databases">
        <title>Another draft genome of Portunus trituberculatus and its Hox gene families provides insights of decapod evolution.</title>
        <authorList>
            <person name="Jeong J.-H."/>
            <person name="Song I."/>
            <person name="Kim S."/>
            <person name="Choi T."/>
            <person name="Kim D."/>
            <person name="Ryu S."/>
            <person name="Kim W."/>
        </authorList>
    </citation>
    <scope>NUCLEOTIDE SEQUENCE [LARGE SCALE GENOMIC DNA]</scope>
    <source>
        <tissue evidence="1">Muscle</tissue>
    </source>
</reference>
<dbReference type="Proteomes" id="UP000324222">
    <property type="component" value="Unassembled WGS sequence"/>
</dbReference>
<organism evidence="1 2">
    <name type="scientific">Portunus trituberculatus</name>
    <name type="common">Swimming crab</name>
    <name type="synonym">Neptunus trituberculatus</name>
    <dbReference type="NCBI Taxonomy" id="210409"/>
    <lineage>
        <taxon>Eukaryota</taxon>
        <taxon>Metazoa</taxon>
        <taxon>Ecdysozoa</taxon>
        <taxon>Arthropoda</taxon>
        <taxon>Crustacea</taxon>
        <taxon>Multicrustacea</taxon>
        <taxon>Malacostraca</taxon>
        <taxon>Eumalacostraca</taxon>
        <taxon>Eucarida</taxon>
        <taxon>Decapoda</taxon>
        <taxon>Pleocyemata</taxon>
        <taxon>Brachyura</taxon>
        <taxon>Eubrachyura</taxon>
        <taxon>Portunoidea</taxon>
        <taxon>Portunidae</taxon>
        <taxon>Portuninae</taxon>
        <taxon>Portunus</taxon>
    </lineage>
</organism>
<comment type="caution">
    <text evidence="1">The sequence shown here is derived from an EMBL/GenBank/DDBJ whole genome shotgun (WGS) entry which is preliminary data.</text>
</comment>
<name>A0A5B7GKF0_PORTR</name>
<dbReference type="AlphaFoldDB" id="A0A5B7GKF0"/>
<dbReference type="EMBL" id="VSRR010015334">
    <property type="protein sequence ID" value="MPC58059.1"/>
    <property type="molecule type" value="Genomic_DNA"/>
</dbReference>
<gene>
    <name evidence="1" type="ORF">E2C01_052053</name>
</gene>
<evidence type="ECO:0000313" key="2">
    <source>
        <dbReference type="Proteomes" id="UP000324222"/>
    </source>
</evidence>
<protein>
    <submittedName>
        <fullName evidence="1">Uncharacterized protein</fullName>
    </submittedName>
</protein>
<keyword evidence="2" id="KW-1185">Reference proteome</keyword>
<proteinExistence type="predicted"/>
<sequence length="70" mass="7697">MSPFRTCYFRTFEKFFRTSDLSISFGGPQVRRCGSSAPQSQLKENLAGTSSELTDDACVVAVVLDMNSAH</sequence>
<evidence type="ECO:0000313" key="1">
    <source>
        <dbReference type="EMBL" id="MPC58059.1"/>
    </source>
</evidence>
<accession>A0A5B7GKF0</accession>